<dbReference type="InterPro" id="IPR023828">
    <property type="entry name" value="Peptidase_S8_Ser-AS"/>
</dbReference>
<evidence type="ECO:0000256" key="6">
    <source>
        <dbReference type="RuleBase" id="RU003355"/>
    </source>
</evidence>
<dbReference type="GO" id="GO:0004252">
    <property type="term" value="F:serine-type endopeptidase activity"/>
    <property type="evidence" value="ECO:0007669"/>
    <property type="project" value="UniProtKB-UniRule"/>
</dbReference>
<dbReference type="Proteomes" id="UP001596395">
    <property type="component" value="Unassembled WGS sequence"/>
</dbReference>
<dbReference type="InterPro" id="IPR023827">
    <property type="entry name" value="Peptidase_S8_Asp-AS"/>
</dbReference>
<feature type="active site" description="Charge relay system" evidence="5">
    <location>
        <position position="389"/>
    </location>
</feature>
<dbReference type="PROSITE" id="PS51318">
    <property type="entry name" value="TAT"/>
    <property type="match status" value="1"/>
</dbReference>
<evidence type="ECO:0000313" key="8">
    <source>
        <dbReference type="EMBL" id="MFC6953466.1"/>
    </source>
</evidence>
<accession>A0ABD5VEE0</accession>
<feature type="active site" description="Charge relay system" evidence="5">
    <location>
        <position position="139"/>
    </location>
</feature>
<dbReference type="PANTHER" id="PTHR43806">
    <property type="entry name" value="PEPTIDASE S8"/>
    <property type="match status" value="1"/>
</dbReference>
<organism evidence="8 9">
    <name type="scientific">Halorubellus litoreus</name>
    <dbReference type="NCBI Taxonomy" id="755308"/>
    <lineage>
        <taxon>Archaea</taxon>
        <taxon>Methanobacteriati</taxon>
        <taxon>Methanobacteriota</taxon>
        <taxon>Stenosarchaea group</taxon>
        <taxon>Halobacteria</taxon>
        <taxon>Halobacteriales</taxon>
        <taxon>Halorubellaceae</taxon>
        <taxon>Halorubellus</taxon>
    </lineage>
</organism>
<keyword evidence="9" id="KW-1185">Reference proteome</keyword>
<protein>
    <submittedName>
        <fullName evidence="8">S8 family serine peptidase</fullName>
    </submittedName>
</protein>
<reference evidence="8 9" key="1">
    <citation type="journal article" date="2019" name="Int. J. Syst. Evol. Microbiol.">
        <title>The Global Catalogue of Microorganisms (GCM) 10K type strain sequencing project: providing services to taxonomists for standard genome sequencing and annotation.</title>
        <authorList>
            <consortium name="The Broad Institute Genomics Platform"/>
            <consortium name="The Broad Institute Genome Sequencing Center for Infectious Disease"/>
            <person name="Wu L."/>
            <person name="Ma J."/>
        </authorList>
    </citation>
    <scope>NUCLEOTIDE SEQUENCE [LARGE SCALE GENOMIC DNA]</scope>
    <source>
        <strain evidence="8 9">GX26</strain>
    </source>
</reference>
<dbReference type="PROSITE" id="PS00136">
    <property type="entry name" value="SUBTILASE_ASP"/>
    <property type="match status" value="1"/>
</dbReference>
<proteinExistence type="inferred from homology"/>
<dbReference type="InterPro" id="IPR022398">
    <property type="entry name" value="Peptidase_S8_His-AS"/>
</dbReference>
<feature type="active site" description="Charge relay system" evidence="5">
    <location>
        <position position="176"/>
    </location>
</feature>
<dbReference type="RefSeq" id="WP_336350424.1">
    <property type="nucleotide sequence ID" value="NZ_JAZAQL010000002.1"/>
</dbReference>
<evidence type="ECO:0000256" key="1">
    <source>
        <dbReference type="ARBA" id="ARBA00011073"/>
    </source>
</evidence>
<dbReference type="PROSITE" id="PS00137">
    <property type="entry name" value="SUBTILASE_HIS"/>
    <property type="match status" value="1"/>
</dbReference>
<name>A0ABD5VEE0_9EURY</name>
<evidence type="ECO:0000256" key="5">
    <source>
        <dbReference type="PROSITE-ProRule" id="PRU01240"/>
    </source>
</evidence>
<gene>
    <name evidence="8" type="ORF">ACFQGB_11385</name>
</gene>
<dbReference type="PROSITE" id="PS00138">
    <property type="entry name" value="SUBTILASE_SER"/>
    <property type="match status" value="1"/>
</dbReference>
<evidence type="ECO:0000256" key="4">
    <source>
        <dbReference type="ARBA" id="ARBA00022825"/>
    </source>
</evidence>
<evidence type="ECO:0000256" key="3">
    <source>
        <dbReference type="ARBA" id="ARBA00022801"/>
    </source>
</evidence>
<dbReference type="SUPFAM" id="SSF52743">
    <property type="entry name" value="Subtilisin-like"/>
    <property type="match status" value="1"/>
</dbReference>
<keyword evidence="2 5" id="KW-0645">Protease</keyword>
<feature type="domain" description="Peptidase S8/S53" evidence="7">
    <location>
        <begin position="130"/>
        <end position="430"/>
    </location>
</feature>
<dbReference type="Gene3D" id="3.40.50.200">
    <property type="entry name" value="Peptidase S8/S53 domain"/>
    <property type="match status" value="1"/>
</dbReference>
<comment type="caution">
    <text evidence="8">The sequence shown here is derived from an EMBL/GenBank/DDBJ whole genome shotgun (WGS) entry which is preliminary data.</text>
</comment>
<keyword evidence="3 5" id="KW-0378">Hydrolase</keyword>
<dbReference type="InterPro" id="IPR006311">
    <property type="entry name" value="TAT_signal"/>
</dbReference>
<dbReference type="GO" id="GO:0006508">
    <property type="term" value="P:proteolysis"/>
    <property type="evidence" value="ECO:0007669"/>
    <property type="project" value="UniProtKB-KW"/>
</dbReference>
<sequence>MVDRSRRDVLKFSGALLGGIAVGSTVTAAESSDRFLLEAKKRSASDVEADGLDVVADLSEAGYFLVEGAETDVEATKGKYAPDIELSFDGGVKRVDADVDAESATDEPRYPLQWDKQVQDIPTAHETTRGEGARVAIIDSGVDAAHPDLAHAVNEDLSVNFTDDGQGAANAAGGYHGSHVGGIVAANDENEAGVVGTAPGAELVDCRVFSAAGGGSFGIVLAAIAYSAQIDADVANLSLGAYPVPRQSLGTFYGKALNSVMTYANSQGTLLTISTGNDAADLQHDKNFISIPNEGAQAVGVSATGPVGFGWGDDGLEEAPDSPANYTNYGTNAVTLSAPGGDYDPEAAEADETTWYYDLVLNTISIPSFDDDGNYLGATPTYSWIAGTSMAAPQVAGAAALVKSEAPDMNANQVESLLKRTAADGTGGKEYHGSGFVNPVGALEEL</sequence>
<dbReference type="PROSITE" id="PS51892">
    <property type="entry name" value="SUBTILASE"/>
    <property type="match status" value="1"/>
</dbReference>
<dbReference type="PRINTS" id="PR00723">
    <property type="entry name" value="SUBTILISIN"/>
</dbReference>
<dbReference type="InterPro" id="IPR050131">
    <property type="entry name" value="Peptidase_S8_subtilisin-like"/>
</dbReference>
<dbReference type="InterPro" id="IPR000209">
    <property type="entry name" value="Peptidase_S8/S53_dom"/>
</dbReference>
<evidence type="ECO:0000259" key="7">
    <source>
        <dbReference type="Pfam" id="PF00082"/>
    </source>
</evidence>
<evidence type="ECO:0000313" key="9">
    <source>
        <dbReference type="Proteomes" id="UP001596395"/>
    </source>
</evidence>
<evidence type="ECO:0000256" key="2">
    <source>
        <dbReference type="ARBA" id="ARBA00022670"/>
    </source>
</evidence>
<dbReference type="InterPro" id="IPR015500">
    <property type="entry name" value="Peptidase_S8_subtilisin-rel"/>
</dbReference>
<dbReference type="EMBL" id="JBHSXN010000002">
    <property type="protein sequence ID" value="MFC6953466.1"/>
    <property type="molecule type" value="Genomic_DNA"/>
</dbReference>
<dbReference type="PANTHER" id="PTHR43806:SF11">
    <property type="entry name" value="CEREVISIN-RELATED"/>
    <property type="match status" value="1"/>
</dbReference>
<dbReference type="Pfam" id="PF00082">
    <property type="entry name" value="Peptidase_S8"/>
    <property type="match status" value="1"/>
</dbReference>
<comment type="similarity">
    <text evidence="1 5 6">Belongs to the peptidase S8 family.</text>
</comment>
<keyword evidence="4 5" id="KW-0720">Serine protease</keyword>
<dbReference type="AlphaFoldDB" id="A0ABD5VEE0"/>
<dbReference type="InterPro" id="IPR036852">
    <property type="entry name" value="Peptidase_S8/S53_dom_sf"/>
</dbReference>